<dbReference type="EMBL" id="BAABUK010000005">
    <property type="protein sequence ID" value="GAA5809395.1"/>
    <property type="molecule type" value="Genomic_DNA"/>
</dbReference>
<keyword evidence="2" id="KW-1185">Reference proteome</keyword>
<reference evidence="1 2" key="1">
    <citation type="submission" date="2024-04" db="EMBL/GenBank/DDBJ databases">
        <title>genome sequences of Mucor flavus KT1a and Helicostylum pulchrum KT1b strains isolated from the surface of a dry-aged beef.</title>
        <authorList>
            <person name="Toyotome T."/>
            <person name="Hosono M."/>
            <person name="Torimaru M."/>
            <person name="Fukuda K."/>
            <person name="Mikami N."/>
        </authorList>
    </citation>
    <scope>NUCLEOTIDE SEQUENCE [LARGE SCALE GENOMIC DNA]</scope>
    <source>
        <strain evidence="1 2">KT1a</strain>
    </source>
</reference>
<evidence type="ECO:0000313" key="1">
    <source>
        <dbReference type="EMBL" id="GAA5809395.1"/>
    </source>
</evidence>
<accession>A0ABP9YRA5</accession>
<protein>
    <submittedName>
        <fullName evidence="1">Uncharacterized protein</fullName>
    </submittedName>
</protein>
<sequence length="211" mass="24771">MKTSTSLQFHFIMSDYTEKLAQIEQLNGKGTPWQKYRQSVDITDYDRQIVESKDTSKAYVRTFFDNNITTLQDSFPYNQRMIKQLKKLRVQIKQTRNNLYDINFRSNEYPNLKKQLRDKRKLEELAETSGSKRTRAATDNIETKENDRVFVESVGTIIKEAVIKIHEDKFIRNISITSRERSILSNTINYPEYFTKSNPEDLKEAGAFCGV</sequence>
<proteinExistence type="predicted"/>
<evidence type="ECO:0000313" key="2">
    <source>
        <dbReference type="Proteomes" id="UP001473302"/>
    </source>
</evidence>
<gene>
    <name evidence="1" type="ORF">MFLAVUS_002803</name>
</gene>
<comment type="caution">
    <text evidence="1">The sequence shown here is derived from an EMBL/GenBank/DDBJ whole genome shotgun (WGS) entry which is preliminary data.</text>
</comment>
<name>A0ABP9YRA5_9FUNG</name>
<dbReference type="Proteomes" id="UP001473302">
    <property type="component" value="Unassembled WGS sequence"/>
</dbReference>
<organism evidence="1 2">
    <name type="scientific">Mucor flavus</name>
    <dbReference type="NCBI Taxonomy" id="439312"/>
    <lineage>
        <taxon>Eukaryota</taxon>
        <taxon>Fungi</taxon>
        <taxon>Fungi incertae sedis</taxon>
        <taxon>Mucoromycota</taxon>
        <taxon>Mucoromycotina</taxon>
        <taxon>Mucoromycetes</taxon>
        <taxon>Mucorales</taxon>
        <taxon>Mucorineae</taxon>
        <taxon>Mucoraceae</taxon>
        <taxon>Mucor</taxon>
    </lineage>
</organism>